<keyword evidence="1" id="KW-1133">Transmembrane helix</keyword>
<keyword evidence="1" id="KW-0812">Transmembrane</keyword>
<comment type="caution">
    <text evidence="2">The sequence shown here is derived from an EMBL/GenBank/DDBJ whole genome shotgun (WGS) entry which is preliminary data.</text>
</comment>
<reference evidence="2 3" key="1">
    <citation type="submission" date="2017-09" db="EMBL/GenBank/DDBJ databases">
        <title>Depth-based differentiation of microbial function through sediment-hosted aquifers and enrichment of novel symbionts in the deep terrestrial subsurface.</title>
        <authorList>
            <person name="Probst A.J."/>
            <person name="Ladd B."/>
            <person name="Jarett J.K."/>
            <person name="Geller-Mcgrath D.E."/>
            <person name="Sieber C.M."/>
            <person name="Emerson J.B."/>
            <person name="Anantharaman K."/>
            <person name="Thomas B.C."/>
            <person name="Malmstrom R."/>
            <person name="Stieglmeier M."/>
            <person name="Klingl A."/>
            <person name="Woyke T."/>
            <person name="Ryan C.M."/>
            <person name="Banfield J.F."/>
        </authorList>
    </citation>
    <scope>NUCLEOTIDE SEQUENCE [LARGE SCALE GENOMIC DNA]</scope>
    <source>
        <strain evidence="2">CG11_big_fil_rev_8_21_14_0_20_36_8</strain>
    </source>
</reference>
<gene>
    <name evidence="2" type="ORF">COV58_01980</name>
</gene>
<evidence type="ECO:0000313" key="3">
    <source>
        <dbReference type="Proteomes" id="UP000231056"/>
    </source>
</evidence>
<evidence type="ECO:0000313" key="2">
    <source>
        <dbReference type="EMBL" id="PIQ73532.1"/>
    </source>
</evidence>
<feature type="transmembrane region" description="Helical" evidence="1">
    <location>
        <begin position="48"/>
        <end position="70"/>
    </location>
</feature>
<dbReference type="EMBL" id="PCVM01000048">
    <property type="protein sequence ID" value="PIQ73532.1"/>
    <property type="molecule type" value="Genomic_DNA"/>
</dbReference>
<dbReference type="AlphaFoldDB" id="A0A2M6IUI8"/>
<evidence type="ECO:0000256" key="1">
    <source>
        <dbReference type="SAM" id="Phobius"/>
    </source>
</evidence>
<dbReference type="Proteomes" id="UP000231056">
    <property type="component" value="Unassembled WGS sequence"/>
</dbReference>
<protein>
    <submittedName>
        <fullName evidence="2">Uncharacterized protein</fullName>
    </submittedName>
</protein>
<accession>A0A2M6IUI8</accession>
<organism evidence="2 3">
    <name type="scientific">Candidatus Roizmanbacteria bacterium CG11_big_fil_rev_8_21_14_0_20_36_8</name>
    <dbReference type="NCBI Taxonomy" id="1974856"/>
    <lineage>
        <taxon>Bacteria</taxon>
        <taxon>Candidatus Roizmaniibacteriota</taxon>
    </lineage>
</organism>
<sequence>MGLSFIKKVVNSKDFTPIDIESKNAELKEANFVSSSKNTHAKADGNRLYLIFFIISFLFFIAGISFWVYVNYFIS</sequence>
<name>A0A2M6IUI8_9BACT</name>
<keyword evidence="1" id="KW-0472">Membrane</keyword>
<proteinExistence type="predicted"/>